<dbReference type="Proteomes" id="UP000239907">
    <property type="component" value="Unassembled WGS sequence"/>
</dbReference>
<dbReference type="OrthoDB" id="9762324at2"/>
<dbReference type="Gene3D" id="3.40.720.10">
    <property type="entry name" value="Alkaline Phosphatase, subunit A"/>
    <property type="match status" value="1"/>
</dbReference>
<dbReference type="InterPro" id="IPR000917">
    <property type="entry name" value="Sulfatase_N"/>
</dbReference>
<comment type="caution">
    <text evidence="2">The sequence shown here is derived from an EMBL/GenBank/DDBJ whole genome shotgun (WGS) entry which is preliminary data.</text>
</comment>
<proteinExistence type="predicted"/>
<feature type="domain" description="PA14" evidence="1">
    <location>
        <begin position="315"/>
        <end position="466"/>
    </location>
</feature>
<gene>
    <name evidence="2" type="ORF">BSZ32_11755</name>
</gene>
<dbReference type="Pfam" id="PF00884">
    <property type="entry name" value="Sulfatase"/>
    <property type="match status" value="1"/>
</dbReference>
<dbReference type="PANTHER" id="PTHR43751">
    <property type="entry name" value="SULFATASE"/>
    <property type="match status" value="1"/>
</dbReference>
<protein>
    <recommendedName>
        <fullName evidence="1">PA14 domain-containing protein</fullName>
    </recommendedName>
</protein>
<dbReference type="AlphaFoldDB" id="A0A2S7U3E8"/>
<dbReference type="InterPro" id="IPR037524">
    <property type="entry name" value="PA14/GLEYA"/>
</dbReference>
<keyword evidence="3" id="KW-1185">Reference proteome</keyword>
<evidence type="ECO:0000259" key="1">
    <source>
        <dbReference type="PROSITE" id="PS51820"/>
    </source>
</evidence>
<dbReference type="RefSeq" id="WP_105043590.1">
    <property type="nucleotide sequence ID" value="NZ_MQWA01000001.1"/>
</dbReference>
<reference evidence="2 3" key="1">
    <citation type="submission" date="2016-12" db="EMBL/GenBank/DDBJ databases">
        <title>Study of bacterial adaptation to deep sea.</title>
        <authorList>
            <person name="Song J."/>
            <person name="Yoshizawa S."/>
            <person name="Kogure K."/>
        </authorList>
    </citation>
    <scope>NUCLEOTIDE SEQUENCE [LARGE SCALE GENOMIC DNA]</scope>
    <source>
        <strain evidence="2 3">SAORIC-165</strain>
    </source>
</reference>
<name>A0A2S7U3E8_9BACT</name>
<dbReference type="InterPro" id="IPR017850">
    <property type="entry name" value="Alkaline_phosphatase_core_sf"/>
</dbReference>
<dbReference type="EMBL" id="MQWA01000001">
    <property type="protein sequence ID" value="PQJ29100.1"/>
    <property type="molecule type" value="Genomic_DNA"/>
</dbReference>
<evidence type="ECO:0000313" key="2">
    <source>
        <dbReference type="EMBL" id="PQJ29100.1"/>
    </source>
</evidence>
<evidence type="ECO:0000313" key="3">
    <source>
        <dbReference type="Proteomes" id="UP000239907"/>
    </source>
</evidence>
<accession>A0A2S7U3E8</accession>
<dbReference type="SUPFAM" id="SSF53649">
    <property type="entry name" value="Alkaline phosphatase-like"/>
    <property type="match status" value="1"/>
</dbReference>
<dbReference type="Gene3D" id="3.30.1120.10">
    <property type="match status" value="1"/>
</dbReference>
<organism evidence="2 3">
    <name type="scientific">Rubritalea profundi</name>
    <dbReference type="NCBI Taxonomy" id="1658618"/>
    <lineage>
        <taxon>Bacteria</taxon>
        <taxon>Pseudomonadati</taxon>
        <taxon>Verrucomicrobiota</taxon>
        <taxon>Verrucomicrobiia</taxon>
        <taxon>Verrucomicrobiales</taxon>
        <taxon>Rubritaleaceae</taxon>
        <taxon>Rubritalea</taxon>
    </lineage>
</organism>
<sequence>MKENPKQPFFTYLSFTAPHAGLRIPTTSHLTAKSNYPSGGGLSGGVQWNDDASKGQINTAAGEFDKGFHPLVASATGNDGKPWPIYAKRHASMVKRIDDSVSDLIQLLKDLKVDENTLIVFTSDNGTHHEGGADGVSHYNPEYLATYGPYDGTKRDLWEGGVRMPTFVRWPSHIKDNSRSAQASQFHDWMTTFCDLAGVAAPALSDGVSLVPTLISKGEQQQGTVYVEYSVGGSTPKYKAFEASRQGQKHGQMQSVLIGDYKAVRTNVKNGDEPFEVYHTLKDLKETKNLAGKAEAPQQEDIMAAILRARRANSSANRPYDNQLVPALASEIKSPGKVRLKLISEQFPWVPMTQDLKGENKLVKGLAVEDNEGVQELSTYLIAPEDGEYQFLLAANGQAVVRLHNEVLIDADSHYRAGEIANSGSIYLQKGVHPLKVIYQSAKGKPAMSLQWKTPSGSLENIPSERIGLLE</sequence>
<dbReference type="InterPro" id="IPR011658">
    <property type="entry name" value="PA14_dom"/>
</dbReference>
<dbReference type="SUPFAM" id="SSF56988">
    <property type="entry name" value="Anthrax protective antigen"/>
    <property type="match status" value="1"/>
</dbReference>
<dbReference type="PANTHER" id="PTHR43751:SF3">
    <property type="entry name" value="SULFATASE N-TERMINAL DOMAIN-CONTAINING PROTEIN"/>
    <property type="match status" value="1"/>
</dbReference>
<dbReference type="SMART" id="SM00758">
    <property type="entry name" value="PA14"/>
    <property type="match status" value="1"/>
</dbReference>
<dbReference type="Gene3D" id="3.90.182.10">
    <property type="entry name" value="Toxin - Anthrax Protective Antigen,domain 1"/>
    <property type="match status" value="1"/>
</dbReference>
<dbReference type="PROSITE" id="PS51820">
    <property type="entry name" value="PA14"/>
    <property type="match status" value="1"/>
</dbReference>
<dbReference type="Pfam" id="PF07691">
    <property type="entry name" value="PA14"/>
    <property type="match status" value="1"/>
</dbReference>
<dbReference type="InterPro" id="IPR052701">
    <property type="entry name" value="GAG_Ulvan_Degrading_Sulfatases"/>
</dbReference>